<dbReference type="AlphaFoldDB" id="A0A2R5FXL7"/>
<protein>
    <submittedName>
        <fullName evidence="1">MobB protein</fullName>
    </submittedName>
</protein>
<dbReference type="Proteomes" id="UP000245124">
    <property type="component" value="Unassembled WGS sequence"/>
</dbReference>
<proteinExistence type="predicted"/>
<comment type="caution">
    <text evidence="1">The sequence shown here is derived from an EMBL/GenBank/DDBJ whole genome shotgun (WGS) entry which is preliminary data.</text>
</comment>
<evidence type="ECO:0000313" key="1">
    <source>
        <dbReference type="EMBL" id="GBG23497.1"/>
    </source>
</evidence>
<sequence>MPLSPAVKQGMVSNSIKRTKSIKVYLFEQEKTTIEEKAIATGVTASEYLRSCGLRRVLTAKPPADLITIRATAGNLKSELMMLSHLAKETNNQEILDTVNNAIALVDQTIAAAFNLDVPDKSALSQDK</sequence>
<evidence type="ECO:0000313" key="2">
    <source>
        <dbReference type="Proteomes" id="UP000245124"/>
    </source>
</evidence>
<keyword evidence="2" id="KW-1185">Reference proteome</keyword>
<dbReference type="RefSeq" id="WP_244919553.1">
    <property type="nucleotide sequence ID" value="NZ_BDUD01000002.1"/>
</dbReference>
<dbReference type="Pfam" id="PF21983">
    <property type="entry name" value="NikA-like"/>
    <property type="match status" value="1"/>
</dbReference>
<gene>
    <name evidence="1" type="ORF">NIES4072_72090</name>
</gene>
<name>A0A2R5FXL7_NOSCO</name>
<organism evidence="1 2">
    <name type="scientific">Nostoc commune NIES-4072</name>
    <dbReference type="NCBI Taxonomy" id="2005467"/>
    <lineage>
        <taxon>Bacteria</taxon>
        <taxon>Bacillati</taxon>
        <taxon>Cyanobacteriota</taxon>
        <taxon>Cyanophyceae</taxon>
        <taxon>Nostocales</taxon>
        <taxon>Nostocaceae</taxon>
        <taxon>Nostoc</taxon>
    </lineage>
</organism>
<reference evidence="1 2" key="1">
    <citation type="submission" date="2017-06" db="EMBL/GenBank/DDBJ databases">
        <title>Genome sequencing of cyanobaciteial culture collection at National Institute for Environmental Studies (NIES).</title>
        <authorList>
            <person name="Hirose Y."/>
            <person name="Shimura Y."/>
            <person name="Fujisawa T."/>
            <person name="Nakamura Y."/>
            <person name="Kawachi M."/>
        </authorList>
    </citation>
    <scope>NUCLEOTIDE SEQUENCE [LARGE SCALE GENOMIC DNA]</scope>
    <source>
        <strain evidence="1 2">NIES-4072</strain>
    </source>
</reference>
<dbReference type="InterPro" id="IPR053842">
    <property type="entry name" value="NikA-like"/>
</dbReference>
<accession>A0A2R5FXL7</accession>
<dbReference type="EMBL" id="BDUD01000002">
    <property type="protein sequence ID" value="GBG23497.1"/>
    <property type="molecule type" value="Genomic_DNA"/>
</dbReference>